<keyword evidence="12" id="KW-1185">Reference proteome</keyword>
<comment type="subunit">
    <text evidence="8">Component of a multi-subunit COQ enzyme complex.</text>
</comment>
<dbReference type="InterPro" id="IPR027540">
    <property type="entry name" value="Coq4_euk"/>
</dbReference>
<comment type="cofactor">
    <cofactor evidence="8">
        <name>Zn(2+)</name>
        <dbReference type="ChEBI" id="CHEBI:29105"/>
    </cofactor>
</comment>
<dbReference type="EMBL" id="JAMKOV010000003">
    <property type="protein sequence ID" value="KAI8040978.1"/>
    <property type="molecule type" value="Genomic_DNA"/>
</dbReference>
<evidence type="ECO:0000313" key="11">
    <source>
        <dbReference type="EMBL" id="KAI8040978.1"/>
    </source>
</evidence>
<evidence type="ECO:0000313" key="12">
    <source>
        <dbReference type="Proteomes" id="UP001059596"/>
    </source>
</evidence>
<dbReference type="EC" id="4.1.1.130" evidence="8"/>
<gene>
    <name evidence="11" type="ORF">M5D96_005227</name>
</gene>
<dbReference type="PANTHER" id="PTHR12922:SF7">
    <property type="entry name" value="UBIQUINONE BIOSYNTHESIS PROTEIN COQ4 HOMOLOG, MITOCHONDRIAL"/>
    <property type="match status" value="1"/>
</dbReference>
<feature type="region of interest" description="Disordered" evidence="10">
    <location>
        <begin position="330"/>
        <end position="376"/>
    </location>
</feature>
<feature type="coiled-coil region" evidence="9">
    <location>
        <begin position="470"/>
        <end position="522"/>
    </location>
</feature>
<dbReference type="GO" id="GO:0120539">
    <property type="term" value="F:4-hydroxy-3-methoxy-5-polyprenylbenzoate decarboxylase activity"/>
    <property type="evidence" value="ECO:0007669"/>
    <property type="project" value="UniProtKB-EC"/>
</dbReference>
<evidence type="ECO:0000256" key="3">
    <source>
        <dbReference type="ARBA" id="ARBA00022792"/>
    </source>
</evidence>
<comment type="function">
    <text evidence="8">Lyase that catalyzes the C1-decarboxylation of 4-hydroxy-3-methoxy-5-(all-trans-polyprenyl)benzoic acid into 2-methoxy-6-(all-trans-polyprenyl)phenol during ubiquinone biosynthesis.</text>
</comment>
<evidence type="ECO:0000256" key="9">
    <source>
        <dbReference type="SAM" id="Coils"/>
    </source>
</evidence>
<feature type="binding site" evidence="8">
    <location>
        <position position="204"/>
    </location>
    <ligand>
        <name>Zn(2+)</name>
        <dbReference type="ChEBI" id="CHEBI:29105"/>
    </ligand>
</feature>
<keyword evidence="4 8" id="KW-0862">Zinc</keyword>
<evidence type="ECO:0000256" key="7">
    <source>
        <dbReference type="ARBA" id="ARBA00023239"/>
    </source>
</evidence>
<comment type="pathway">
    <text evidence="8">Cofactor biosynthesis; ubiquinone biosynthesis.</text>
</comment>
<evidence type="ECO:0000256" key="5">
    <source>
        <dbReference type="ARBA" id="ARBA00023128"/>
    </source>
</evidence>
<dbReference type="GO" id="GO:0008270">
    <property type="term" value="F:zinc ion binding"/>
    <property type="evidence" value="ECO:0007669"/>
    <property type="project" value="UniProtKB-UniRule"/>
</dbReference>
<proteinExistence type="inferred from homology"/>
<comment type="subcellular location">
    <subcellularLocation>
        <location evidence="8">Mitochondrion inner membrane</location>
        <topology evidence="8">Peripheral membrane protein</topology>
        <orientation evidence="8">Matrix side</orientation>
    </subcellularLocation>
</comment>
<comment type="catalytic activity">
    <reaction evidence="8">
        <text>a 4-hydroxy-3-methoxy-5-(all-trans-polyprenyl)benzoate + H(+) = a 2-methoxy-6-(all-trans-polyprenyl)phenol + CO2</text>
        <dbReference type="Rhea" id="RHEA:81179"/>
        <dbReference type="Rhea" id="RHEA-COMP:9551"/>
        <dbReference type="Rhea" id="RHEA-COMP:10931"/>
        <dbReference type="ChEBI" id="CHEBI:15378"/>
        <dbReference type="ChEBI" id="CHEBI:16526"/>
        <dbReference type="ChEBI" id="CHEBI:62731"/>
        <dbReference type="ChEBI" id="CHEBI:84443"/>
        <dbReference type="EC" id="4.1.1.130"/>
    </reaction>
</comment>
<comment type="similarity">
    <text evidence="8">Belongs to the COQ4 family.</text>
</comment>
<dbReference type="Proteomes" id="UP001059596">
    <property type="component" value="Unassembled WGS sequence"/>
</dbReference>
<keyword evidence="2 8" id="KW-0479">Metal-binding</keyword>
<dbReference type="AlphaFoldDB" id="A0A9P9YQD9"/>
<protein>
    <recommendedName>
        <fullName evidence="8">Ubiquinone biosynthesis protein COQ4 homolog, mitochondrial</fullName>
    </recommendedName>
    <alternativeName>
        <fullName evidence="8">4-hydroxy-3-methoxy-5-polyprenylbenzoate decarboxylase</fullName>
        <ecNumber evidence="8">4.1.1.130</ecNumber>
    </alternativeName>
    <alternativeName>
        <fullName evidence="8">Coenzyme Q biosynthesis protein 4 homolog</fullName>
    </alternativeName>
</protein>
<dbReference type="PANTHER" id="PTHR12922">
    <property type="entry name" value="UBIQUINONE BIOSYNTHESIS PROTEIN"/>
    <property type="match status" value="1"/>
</dbReference>
<keyword evidence="6 8" id="KW-0472">Membrane</keyword>
<feature type="compositionally biased region" description="Low complexity" evidence="10">
    <location>
        <begin position="358"/>
        <end position="369"/>
    </location>
</feature>
<feature type="compositionally biased region" description="Polar residues" evidence="10">
    <location>
        <begin position="417"/>
        <end position="444"/>
    </location>
</feature>
<evidence type="ECO:0000256" key="8">
    <source>
        <dbReference type="HAMAP-Rule" id="MF_03111"/>
    </source>
</evidence>
<dbReference type="GO" id="GO:0031314">
    <property type="term" value="C:extrinsic component of mitochondrial inner membrane"/>
    <property type="evidence" value="ECO:0007669"/>
    <property type="project" value="UniProtKB-UniRule"/>
</dbReference>
<evidence type="ECO:0000256" key="1">
    <source>
        <dbReference type="ARBA" id="ARBA00022688"/>
    </source>
</evidence>
<evidence type="ECO:0000256" key="6">
    <source>
        <dbReference type="ARBA" id="ARBA00023136"/>
    </source>
</evidence>
<keyword evidence="5 8" id="KW-0496">Mitochondrion</keyword>
<reference evidence="11" key="1">
    <citation type="journal article" date="2023" name="Genome Biol. Evol.">
        <title>Long-read-based Genome Assembly of Drosophila gunungcola Reveals Fewer Chemosensory Genes in Flower-breeding Species.</title>
        <authorList>
            <person name="Negi A."/>
            <person name="Liao B.Y."/>
            <person name="Yeh S.D."/>
        </authorList>
    </citation>
    <scope>NUCLEOTIDE SEQUENCE</scope>
    <source>
        <strain evidence="11">Sukarami</strain>
    </source>
</reference>
<accession>A0A9P9YQD9</accession>
<feature type="region of interest" description="Disordered" evidence="10">
    <location>
        <begin position="411"/>
        <end position="444"/>
    </location>
</feature>
<evidence type="ECO:0000256" key="10">
    <source>
        <dbReference type="SAM" id="MobiDB-lite"/>
    </source>
</evidence>
<name>A0A9P9YQD9_9MUSC</name>
<organism evidence="11 12">
    <name type="scientific">Drosophila gunungcola</name>
    <name type="common">fruit fly</name>
    <dbReference type="NCBI Taxonomy" id="103775"/>
    <lineage>
        <taxon>Eukaryota</taxon>
        <taxon>Metazoa</taxon>
        <taxon>Ecdysozoa</taxon>
        <taxon>Arthropoda</taxon>
        <taxon>Hexapoda</taxon>
        <taxon>Insecta</taxon>
        <taxon>Pterygota</taxon>
        <taxon>Neoptera</taxon>
        <taxon>Endopterygota</taxon>
        <taxon>Diptera</taxon>
        <taxon>Brachycera</taxon>
        <taxon>Muscomorpha</taxon>
        <taxon>Ephydroidea</taxon>
        <taxon>Drosophilidae</taxon>
        <taxon>Drosophila</taxon>
        <taxon>Sophophora</taxon>
    </lineage>
</organism>
<sequence>MMMMMKPTIVLIRSPGVPPHASSMNPQIIMMQRCWRLPKPLALRRGLTLGQVNSQTVTTEAPESEPLDSFERQYLKDRIEITPFQRVILGAGSSIAALLDPRRHDMIACLGETTGEDALWNIFDTMQSSEEGQRIMADKPRIHTSTIDFKLLETLPPDTFGASYVKFLKDNQVTPDSRMPVKFLEDPKLAYLMTRYRECHDLIHTVLDMPTNMLGEVAVKWVEALNTGLPMCYGGAVFGAVRLRPKQRRAYLKQYLPWALENGKQTKPLMPVYWEKRWEQNIHDHDEILKITGVKEGGVGKRAANLEAAKQALRNQPGIRRMPDKIFRQADQLRKQQQQQQPTKKPDETKKTKSGSVTPTEKPQPQTPTAEDDVANGSLNLERALSDSLMEALYHGHATARDNKPTATYADAAAENSEATSTDDSSILKISSGNSQTTSSTYDASILPSSKDSISQERLNTDSPFKGISLKDFEQHRRMIEEQNKQKKQLLYQAIEQHTQKSAAESRKIEEIRHELSKLESDLAVDVALLRKQIDNACIHFSHVEKQYVKIEAQFLRAKIELHNASEKKELLTEHLCTVIAHNEDRKAQKLTELMQKVGLAPNDEPPAMPPNPEV</sequence>
<keyword evidence="3 8" id="KW-0999">Mitochondrion inner membrane</keyword>
<comment type="caution">
    <text evidence="11">The sequence shown here is derived from an EMBL/GenBank/DDBJ whole genome shotgun (WGS) entry which is preliminary data.</text>
</comment>
<dbReference type="Pfam" id="PF05019">
    <property type="entry name" value="Coq4"/>
    <property type="match status" value="1"/>
</dbReference>
<dbReference type="InterPro" id="IPR007715">
    <property type="entry name" value="Coq4"/>
</dbReference>
<evidence type="ECO:0000256" key="4">
    <source>
        <dbReference type="ARBA" id="ARBA00022833"/>
    </source>
</evidence>
<keyword evidence="9" id="KW-0175">Coiled coil</keyword>
<feature type="binding site" evidence="8">
    <location>
        <position position="216"/>
    </location>
    <ligand>
        <name>Zn(2+)</name>
        <dbReference type="ChEBI" id="CHEBI:29105"/>
    </ligand>
</feature>
<dbReference type="HAMAP" id="MF_03111">
    <property type="entry name" value="Coq4"/>
    <property type="match status" value="1"/>
</dbReference>
<keyword evidence="1 8" id="KW-0831">Ubiquinone biosynthesis</keyword>
<feature type="binding site" evidence="8">
    <location>
        <position position="201"/>
    </location>
    <ligand>
        <name>Zn(2+)</name>
        <dbReference type="ChEBI" id="CHEBI:29105"/>
    </ligand>
</feature>
<feature type="binding site" evidence="8">
    <location>
        <position position="200"/>
    </location>
    <ligand>
        <name>Zn(2+)</name>
        <dbReference type="ChEBI" id="CHEBI:29105"/>
    </ligand>
</feature>
<evidence type="ECO:0000256" key="2">
    <source>
        <dbReference type="ARBA" id="ARBA00022723"/>
    </source>
</evidence>
<keyword evidence="7 8" id="KW-0456">Lyase</keyword>